<gene>
    <name evidence="16" type="ORF">AXG55_05740</name>
</gene>
<dbReference type="Pfam" id="PF08453">
    <property type="entry name" value="Peptidase_M9_N"/>
    <property type="match status" value="1"/>
</dbReference>
<dbReference type="STRING" id="1915309.AXG55_05740"/>
<dbReference type="Proteomes" id="UP000184731">
    <property type="component" value="Chromosome"/>
</dbReference>
<evidence type="ECO:0000313" key="16">
    <source>
        <dbReference type="EMBL" id="APJ03432.1"/>
    </source>
</evidence>
<dbReference type="Gene3D" id="3.40.30.160">
    <property type="entry name" value="Collagenase ColT, N-terminal domain"/>
    <property type="match status" value="1"/>
</dbReference>
<keyword evidence="8 14" id="KW-0732">Signal</keyword>
<feature type="domain" description="Peptidase M9 collagenase N-terminal" evidence="15">
    <location>
        <begin position="80"/>
        <end position="219"/>
    </location>
</feature>
<dbReference type="GO" id="GO:0006508">
    <property type="term" value="P:proteolysis"/>
    <property type="evidence" value="ECO:0007669"/>
    <property type="project" value="InterPro"/>
</dbReference>
<dbReference type="GO" id="GO:0008270">
    <property type="term" value="F:zinc ion binding"/>
    <property type="evidence" value="ECO:0007669"/>
    <property type="project" value="InterPro"/>
</dbReference>
<evidence type="ECO:0000256" key="5">
    <source>
        <dbReference type="ARBA" id="ARBA00022525"/>
    </source>
</evidence>
<evidence type="ECO:0000256" key="12">
    <source>
        <dbReference type="ARBA" id="ARBA00023145"/>
    </source>
</evidence>
<feature type="signal peptide" evidence="14">
    <location>
        <begin position="1"/>
        <end position="31"/>
    </location>
</feature>
<name>A0A1L4CZQ0_9BACT</name>
<evidence type="ECO:0000256" key="11">
    <source>
        <dbReference type="ARBA" id="ARBA00023049"/>
    </source>
</evidence>
<keyword evidence="12" id="KW-0865">Zymogen</keyword>
<evidence type="ECO:0000313" key="17">
    <source>
        <dbReference type="Proteomes" id="UP000184731"/>
    </source>
</evidence>
<evidence type="ECO:0000256" key="8">
    <source>
        <dbReference type="ARBA" id="ARBA00022729"/>
    </source>
</evidence>
<keyword evidence="9" id="KW-0378">Hydrolase</keyword>
<evidence type="ECO:0000256" key="13">
    <source>
        <dbReference type="PIRSR" id="PIRSR602169-1"/>
    </source>
</evidence>
<protein>
    <recommendedName>
        <fullName evidence="4">microbial collagenase</fullName>
        <ecNumber evidence="4">3.4.24.3</ecNumber>
    </recommendedName>
</protein>
<dbReference type="EC" id="3.4.24.3" evidence="4"/>
<evidence type="ECO:0000256" key="10">
    <source>
        <dbReference type="ARBA" id="ARBA00022833"/>
    </source>
</evidence>
<keyword evidence="6" id="KW-0645">Protease</keyword>
<comment type="cofactor">
    <cofactor evidence="2">
        <name>Zn(2+)</name>
        <dbReference type="ChEBI" id="CHEBI:29105"/>
    </cofactor>
</comment>
<dbReference type="PRINTS" id="PR00931">
    <property type="entry name" value="MICOLLPTASE"/>
</dbReference>
<keyword evidence="17" id="KW-1185">Reference proteome</keyword>
<sequence length="1093" mass="126734">MSIISKKKFNKSIRYLASSMILSNLPSLSHASPQKSPDETIAYCHDSSQKIISDMLTHIDLKEIEENKNSNENMRKISFINHISSLETSCLAKVKFSSPNEIKTIFNKDIMLAVTKTANYEVTQFNEKDFKKLLNLVTFLNIGFFLQSVNSEYIPDYHSKNEFKNIIGSLVHRFANALIGKHLNNRDEDFKNLSKQMFDLIHSAKTFEASLPLIEYVIQNSEFLNITDQSPLYEAVLSIQRALAASHDAGGIYFNKNRQIWQKNKDNIDIKSDVIVKNLIQIVNSIENIENKSTLSPELQKNYVRELGRFLRYEHHRENITSVLKNLILRTERKDINKLESPTAYWMEAVNALSQYNILTENNCKEFIDKNGENICDSKSILNKTLFQNSFKYDEGKIIFHTSLSKQEIDGLYHSIKQIESVYKNTIQKLNSRNNDPNERLQIFLYKSYDEYMKYKSYISDLSNAEDGGIYIESIGSFYTYSGDIGVTDRVRHEYVHYLNGRYLMDGIHGRTTLFDGKWNRMSWFEEGSAEFFAGATQTKGVQIRAPIVENLKNQTIRPIKEIINSTSKTIPIHEFYNQSYGIVLFLHFKNPEIFQNILKMIQENNVKGYDNIFENLSNNSQINLDYQEFIKELINGSKNYSYLNQHENHNFQYITLDTSNLSHSLESIQKILNSKLQINGFIINNCNVVASSEFENSQARFGCFGEVTLPLQSSTILKLNHSLENLKQDNNKHANTNCMFDDQSKLYCEGSLQSASFSFIPDSNQIEIRKHNSEQLKKIFRNSQEHFYFFVGDTLTTQLFENHQRTAASGYNYIKKQDPQKGVFSVNQNGEISYEDKSSTDKSNVTAVVSISDNKKTPIVDDKNDHEIHAKIFKFEELDERMFNSELFFDALGHVSNSLYRDELENKDGFTYFDNKFRRDYVNDLDFEIIEQPKFGRAVMEGRYIISYQKYDKKNEENDSFKVRVRKHNSHFKVITIQIKKYVANKIVDIELVNSTPIIPVTINLDENGIANQYVYKDIEHLLDSNSHYKYAFIEEPKCQSGLILENYGAIVYRKGNKCPTTPFKDEATILIRKVTNSENHPPVMRLQVTFE</sequence>
<organism evidence="16 17">
    <name type="scientific">Silvanigrella aquatica</name>
    <dbReference type="NCBI Taxonomy" id="1915309"/>
    <lineage>
        <taxon>Bacteria</taxon>
        <taxon>Pseudomonadati</taxon>
        <taxon>Bdellovibrionota</taxon>
        <taxon>Oligoflexia</taxon>
        <taxon>Silvanigrellales</taxon>
        <taxon>Silvanigrellaceae</taxon>
        <taxon>Silvanigrella</taxon>
    </lineage>
</organism>
<evidence type="ECO:0000256" key="1">
    <source>
        <dbReference type="ARBA" id="ARBA00000424"/>
    </source>
</evidence>
<dbReference type="AlphaFoldDB" id="A0A1L4CZQ0"/>
<dbReference type="Gene3D" id="1.10.390.20">
    <property type="match status" value="1"/>
</dbReference>
<dbReference type="KEGG" id="saqi:AXG55_05740"/>
<evidence type="ECO:0000256" key="7">
    <source>
        <dbReference type="ARBA" id="ARBA00022723"/>
    </source>
</evidence>
<comment type="catalytic activity">
    <reaction evidence="1">
        <text>Digestion of native collagen in the triple helical region at Xaa-|-Gly bonds. With synthetic peptides, a preference is shown for Gly at P3 and P1', Pro and Ala at P2 and P2', and hydroxyproline, Ala or Arg at P3'.</text>
        <dbReference type="EC" id="3.4.24.3"/>
    </reaction>
</comment>
<keyword evidence="5" id="KW-0964">Secreted</keyword>
<keyword evidence="11" id="KW-0482">Metalloprotease</keyword>
<dbReference type="InterPro" id="IPR002169">
    <property type="entry name" value="Peptidase_M9A/M9B"/>
</dbReference>
<accession>A0A1L4CZQ0</accession>
<evidence type="ECO:0000256" key="4">
    <source>
        <dbReference type="ARBA" id="ARBA00012653"/>
    </source>
</evidence>
<evidence type="ECO:0000256" key="14">
    <source>
        <dbReference type="SAM" id="SignalP"/>
    </source>
</evidence>
<evidence type="ECO:0000256" key="6">
    <source>
        <dbReference type="ARBA" id="ARBA00022670"/>
    </source>
</evidence>
<feature type="chain" id="PRO_5013199437" description="microbial collagenase" evidence="14">
    <location>
        <begin position="32"/>
        <end position="1093"/>
    </location>
</feature>
<dbReference type="RefSeq" id="WP_148697164.1">
    <property type="nucleotide sequence ID" value="NZ_CP017834.1"/>
</dbReference>
<reference evidence="16 17" key="1">
    <citation type="submission" date="2016-10" db="EMBL/GenBank/DDBJ databases">
        <title>Silvanigrella aquatica sp. nov., isolated from a freshwater lake located in the Black Forest, Germany, description of Silvanigrellaceae fam. nov., Silvanigrellales ord. nov., reclassification of the order Bdellovibrionales in the class Oligoflexia, reclassification of the families Bacteriovoracaceae and Halobacteriovoraceae in the new order Bacteriovoracales ord. nov., and reclassification of the family Pseudobacteriovoracaceae in the order Oligoflexiales.</title>
        <authorList>
            <person name="Hahn M.W."/>
            <person name="Schmidt J."/>
            <person name="Koll U."/>
            <person name="Rohde M."/>
            <person name="Verbag S."/>
            <person name="Pitt A."/>
            <person name="Nakai R."/>
            <person name="Naganuma T."/>
            <person name="Lang E."/>
        </authorList>
    </citation>
    <scope>NUCLEOTIDE SEQUENCE [LARGE SCALE GENOMIC DNA]</scope>
    <source>
        <strain evidence="16 17">MWH-Nonnen-W8red</strain>
    </source>
</reference>
<dbReference type="Pfam" id="PF01752">
    <property type="entry name" value="Peptidase_M9"/>
    <property type="match status" value="1"/>
</dbReference>
<dbReference type="OrthoDB" id="9802683at2"/>
<dbReference type="GO" id="GO:0004222">
    <property type="term" value="F:metalloendopeptidase activity"/>
    <property type="evidence" value="ECO:0007669"/>
    <property type="project" value="InterPro"/>
</dbReference>
<keyword evidence="10" id="KW-0862">Zinc</keyword>
<evidence type="ECO:0000259" key="15">
    <source>
        <dbReference type="Pfam" id="PF08453"/>
    </source>
</evidence>
<evidence type="ECO:0000256" key="3">
    <source>
        <dbReference type="ARBA" id="ARBA00004613"/>
    </source>
</evidence>
<dbReference type="EMBL" id="CP017834">
    <property type="protein sequence ID" value="APJ03432.1"/>
    <property type="molecule type" value="Genomic_DNA"/>
</dbReference>
<comment type="subcellular location">
    <subcellularLocation>
        <location evidence="3">Secreted</location>
    </subcellularLocation>
</comment>
<dbReference type="InterPro" id="IPR013661">
    <property type="entry name" value="Peptidase_M9_N_dom"/>
</dbReference>
<evidence type="ECO:0000256" key="2">
    <source>
        <dbReference type="ARBA" id="ARBA00001947"/>
    </source>
</evidence>
<feature type="active site" evidence="13">
    <location>
        <position position="494"/>
    </location>
</feature>
<dbReference type="GO" id="GO:0005576">
    <property type="term" value="C:extracellular region"/>
    <property type="evidence" value="ECO:0007669"/>
    <property type="project" value="InterPro"/>
</dbReference>
<keyword evidence="7" id="KW-0479">Metal-binding</keyword>
<proteinExistence type="predicted"/>
<evidence type="ECO:0000256" key="9">
    <source>
        <dbReference type="ARBA" id="ARBA00022801"/>
    </source>
</evidence>